<feature type="transmembrane region" description="Helical" evidence="1">
    <location>
        <begin position="36"/>
        <end position="57"/>
    </location>
</feature>
<sequence length="443" mass="51318">MKLSGIRPELRLIQGGALVVALLVLTLIFVEESKTLELYSVPIAIALLTIIGFDYWVSRHAPLLKVTRKLPNNLSFQRWYDIELTLENQMNNGIYFQVRDHLDSSISVQHKQEFQYIGAKQRTKLTYRIKPNQRGDHRVGDTEYCVRSILGLWQILWLDNNAEQVKVYPDFRRVNQQHSLKGISNLPINGLKIMRKRGQGTEFNHLREYRQGDSVRQIDWKSSSKLQKLIAREYQEEQNQHIIVMLDAGQQMNIETETGSHFDAALNALLMLSHTVLKQGDWFSMQSFNQQERWLEAVKGEQNVSRVMNHFYDLYPDQSYGDYQQAVSDLLQKNSKRSLVLMVTTIDDQNAKALLPALKRLQRHHLVALVNIENQALAKAINRDITHISDADRYCSAIEIKNRYQAHLKRMTKEGIICVECSPERLLPHVINTYLSVKHSGML</sequence>
<reference evidence="3 4" key="1">
    <citation type="submission" date="2019-05" db="EMBL/GenBank/DDBJ databases">
        <title>Genome sequences of Thalassotalea litorea 1K03283.</title>
        <authorList>
            <person name="Zhang D."/>
        </authorList>
    </citation>
    <scope>NUCLEOTIDE SEQUENCE [LARGE SCALE GENOMIC DNA]</scope>
    <source>
        <strain evidence="3 4">MCCC 1K03283</strain>
    </source>
</reference>
<dbReference type="RefSeq" id="WP_138318506.1">
    <property type="nucleotide sequence ID" value="NZ_VCBC01000003.1"/>
</dbReference>
<proteinExistence type="predicted"/>
<name>A0A5R9IRW9_9GAMM</name>
<evidence type="ECO:0000256" key="1">
    <source>
        <dbReference type="SAM" id="Phobius"/>
    </source>
</evidence>
<keyword evidence="1" id="KW-0472">Membrane</keyword>
<accession>A0A5R9IRW9</accession>
<keyword evidence="1" id="KW-0812">Transmembrane</keyword>
<feature type="domain" description="DUF58" evidence="2">
    <location>
        <begin position="206"/>
        <end position="375"/>
    </location>
</feature>
<dbReference type="Proteomes" id="UP000307790">
    <property type="component" value="Unassembled WGS sequence"/>
</dbReference>
<organism evidence="3 4">
    <name type="scientific">Thalassotalea litorea</name>
    <dbReference type="NCBI Taxonomy" id="2020715"/>
    <lineage>
        <taxon>Bacteria</taxon>
        <taxon>Pseudomonadati</taxon>
        <taxon>Pseudomonadota</taxon>
        <taxon>Gammaproteobacteria</taxon>
        <taxon>Alteromonadales</taxon>
        <taxon>Colwelliaceae</taxon>
        <taxon>Thalassotalea</taxon>
    </lineage>
</organism>
<keyword evidence="1" id="KW-1133">Transmembrane helix</keyword>
<gene>
    <name evidence="3" type="ORF">FE810_02775</name>
</gene>
<evidence type="ECO:0000313" key="4">
    <source>
        <dbReference type="Proteomes" id="UP000307790"/>
    </source>
</evidence>
<keyword evidence="4" id="KW-1185">Reference proteome</keyword>
<dbReference type="PANTHER" id="PTHR33608:SF3">
    <property type="entry name" value="SLR2013 PROTEIN"/>
    <property type="match status" value="1"/>
</dbReference>
<evidence type="ECO:0000259" key="2">
    <source>
        <dbReference type="Pfam" id="PF01882"/>
    </source>
</evidence>
<feature type="transmembrane region" description="Helical" evidence="1">
    <location>
        <begin position="12"/>
        <end position="30"/>
    </location>
</feature>
<dbReference type="AlphaFoldDB" id="A0A5R9IRW9"/>
<dbReference type="EMBL" id="VCBC01000003">
    <property type="protein sequence ID" value="TLU67223.1"/>
    <property type="molecule type" value="Genomic_DNA"/>
</dbReference>
<dbReference type="InterPro" id="IPR002881">
    <property type="entry name" value="DUF58"/>
</dbReference>
<evidence type="ECO:0000313" key="3">
    <source>
        <dbReference type="EMBL" id="TLU67223.1"/>
    </source>
</evidence>
<dbReference type="Pfam" id="PF01882">
    <property type="entry name" value="DUF58"/>
    <property type="match status" value="1"/>
</dbReference>
<dbReference type="OrthoDB" id="9812729at2"/>
<dbReference type="PANTHER" id="PTHR33608">
    <property type="entry name" value="BLL2464 PROTEIN"/>
    <property type="match status" value="1"/>
</dbReference>
<comment type="caution">
    <text evidence="3">The sequence shown here is derived from an EMBL/GenBank/DDBJ whole genome shotgun (WGS) entry which is preliminary data.</text>
</comment>
<protein>
    <submittedName>
        <fullName evidence="3">DUF58 domain-containing protein</fullName>
    </submittedName>
</protein>